<dbReference type="AlphaFoldDB" id="A0AA47KJB2"/>
<dbReference type="Pfam" id="PF16549">
    <property type="entry name" value="T2SSS_2"/>
    <property type="match status" value="1"/>
</dbReference>
<feature type="signal peptide" evidence="1">
    <location>
        <begin position="1"/>
        <end position="20"/>
    </location>
</feature>
<name>A0AA47KJB2_9GAMM</name>
<proteinExistence type="predicted"/>
<reference evidence="2" key="1">
    <citation type="submission" date="2022-09" db="EMBL/GenBank/DDBJ databases">
        <authorList>
            <person name="Li Z.-J."/>
        </authorList>
    </citation>
    <scope>NUCLEOTIDE SEQUENCE</scope>
    <source>
        <strain evidence="2">TGB11</strain>
    </source>
</reference>
<evidence type="ECO:0000256" key="1">
    <source>
        <dbReference type="SAM" id="SignalP"/>
    </source>
</evidence>
<dbReference type="Proteomes" id="UP001164748">
    <property type="component" value="Chromosome"/>
</dbReference>
<accession>A0AA47KJB2</accession>
<keyword evidence="1" id="KW-0732">Signal</keyword>
<protein>
    <submittedName>
        <fullName evidence="2">Type II secretion system pilot lipoprotein GspS-beta</fullName>
    </submittedName>
</protein>
<dbReference type="Gene3D" id="3.30.300.250">
    <property type="match status" value="1"/>
</dbReference>
<dbReference type="PROSITE" id="PS51257">
    <property type="entry name" value="PROKAR_LIPOPROTEIN"/>
    <property type="match status" value="1"/>
</dbReference>
<dbReference type="RefSeq" id="WP_269578426.1">
    <property type="nucleotide sequence ID" value="NZ_CP114588.1"/>
</dbReference>
<dbReference type="EMBL" id="CP114588">
    <property type="protein sequence ID" value="WBA07838.1"/>
    <property type="molecule type" value="Genomic_DNA"/>
</dbReference>
<evidence type="ECO:0000313" key="3">
    <source>
        <dbReference type="Proteomes" id="UP001164748"/>
    </source>
</evidence>
<gene>
    <name evidence="2" type="primary">gspS2</name>
    <name evidence="2" type="ORF">N8M53_08260</name>
</gene>
<dbReference type="InterPro" id="IPR016502">
    <property type="entry name" value="T2SSS_2"/>
</dbReference>
<sequence>MRLVKVLMVTGLGLILSACSSTQHDKAAEAAIQRADMIAQLLPMDIEGYSLVRARAQDAIIELTLLEKNAKKAPGQLFSGLKRRYCEDNDIRSMLDSGISYTILVRDTRGRQILKNAIDAPGCAS</sequence>
<evidence type="ECO:0000313" key="2">
    <source>
        <dbReference type="EMBL" id="WBA07838.1"/>
    </source>
</evidence>
<organism evidence="2 3">
    <name type="scientific">Salinivibrio kushneri</name>
    <dbReference type="NCBI Taxonomy" id="1908198"/>
    <lineage>
        <taxon>Bacteria</taxon>
        <taxon>Pseudomonadati</taxon>
        <taxon>Pseudomonadota</taxon>
        <taxon>Gammaproteobacteria</taxon>
        <taxon>Vibrionales</taxon>
        <taxon>Vibrionaceae</taxon>
        <taxon>Salinivibrio</taxon>
    </lineage>
</organism>
<keyword evidence="2" id="KW-0449">Lipoprotein</keyword>
<feature type="chain" id="PRO_5041294808" evidence="1">
    <location>
        <begin position="21"/>
        <end position="125"/>
    </location>
</feature>